<reference evidence="15 16" key="2">
    <citation type="submission" date="2011-11" db="EMBL/GenBank/DDBJ databases">
        <authorList>
            <consortium name="US DOE Joint Genome Institute"/>
            <person name="Lucas S."/>
            <person name="Han J."/>
            <person name="Lapidus A."/>
            <person name="Cheng J.-F."/>
            <person name="Goodwin L."/>
            <person name="Pitluck S."/>
            <person name="Peters L."/>
            <person name="Ovchinnikova G."/>
            <person name="Zhang X."/>
            <person name="Detter J.C."/>
            <person name="Han C."/>
            <person name="Tapia R."/>
            <person name="Land M."/>
            <person name="Hauser L."/>
            <person name="Kyrpides N."/>
            <person name="Ivanova N."/>
            <person name="Pagani I."/>
            <person name="Vogl K."/>
            <person name="Liu Z."/>
            <person name="Overmann J."/>
            <person name="Frigaard N.-U."/>
            <person name="Bryant D."/>
            <person name="Woyke T."/>
        </authorList>
    </citation>
    <scope>NUCLEOTIDE SEQUENCE [LARGE SCALE GENOMIC DNA]</scope>
    <source>
        <strain evidence="15 16">970</strain>
    </source>
</reference>
<keyword evidence="6" id="KW-0418">Kinase</keyword>
<feature type="compositionally biased region" description="Basic and acidic residues" evidence="11">
    <location>
        <begin position="1"/>
        <end position="13"/>
    </location>
</feature>
<accession>H8Z6P3</accession>
<dbReference type="eggNOG" id="COG2203">
    <property type="taxonomic scope" value="Bacteria"/>
</dbReference>
<dbReference type="InterPro" id="IPR000014">
    <property type="entry name" value="PAS"/>
</dbReference>
<dbReference type="FunFam" id="3.30.565.10:FF:000010">
    <property type="entry name" value="Sensor histidine kinase RcsC"/>
    <property type="match status" value="1"/>
</dbReference>
<evidence type="ECO:0000259" key="13">
    <source>
        <dbReference type="PROSITE" id="PS50112"/>
    </source>
</evidence>
<dbReference type="SUPFAM" id="SSF47384">
    <property type="entry name" value="Homodimeric domain of signal transducing histidine kinase"/>
    <property type="match status" value="1"/>
</dbReference>
<dbReference type="GO" id="GO:0005524">
    <property type="term" value="F:ATP binding"/>
    <property type="evidence" value="ECO:0007669"/>
    <property type="project" value="UniProtKB-KW"/>
</dbReference>
<dbReference type="AlphaFoldDB" id="H8Z6P3"/>
<dbReference type="CDD" id="cd16922">
    <property type="entry name" value="HATPase_EvgS-ArcB-TorS-like"/>
    <property type="match status" value="1"/>
</dbReference>
<dbReference type="STRING" id="631362.Thi970DRAFT_04415"/>
<dbReference type="Gene3D" id="3.30.450.40">
    <property type="match status" value="1"/>
</dbReference>
<dbReference type="InterPro" id="IPR029016">
    <property type="entry name" value="GAF-like_dom_sf"/>
</dbReference>
<dbReference type="EMBL" id="JH603170">
    <property type="protein sequence ID" value="EIC20759.1"/>
    <property type="molecule type" value="Genomic_DNA"/>
</dbReference>
<dbReference type="PANTHER" id="PTHR43047">
    <property type="entry name" value="TWO-COMPONENT HISTIDINE PROTEIN KINASE"/>
    <property type="match status" value="1"/>
</dbReference>
<dbReference type="RefSeq" id="WP_009151162.1">
    <property type="nucleotide sequence ID" value="NZ_CP121471.1"/>
</dbReference>
<dbReference type="PANTHER" id="PTHR43047:SF78">
    <property type="entry name" value="SENSORY_REGULATORY PROTEIN RPFC"/>
    <property type="match status" value="1"/>
</dbReference>
<dbReference type="InterPro" id="IPR005467">
    <property type="entry name" value="His_kinase_dom"/>
</dbReference>
<dbReference type="SMART" id="SM00388">
    <property type="entry name" value="HisKA"/>
    <property type="match status" value="1"/>
</dbReference>
<dbReference type="Pfam" id="PF02518">
    <property type="entry name" value="HATPase_c"/>
    <property type="match status" value="1"/>
</dbReference>
<dbReference type="PRINTS" id="PR00344">
    <property type="entry name" value="BCTRLSENSOR"/>
</dbReference>
<keyword evidence="7" id="KW-0067">ATP-binding</keyword>
<dbReference type="InterPro" id="IPR036890">
    <property type="entry name" value="HATPase_C_sf"/>
</dbReference>
<feature type="domain" description="Histidine kinase" evidence="12">
    <location>
        <begin position="558"/>
        <end position="780"/>
    </location>
</feature>
<evidence type="ECO:0000313" key="15">
    <source>
        <dbReference type="EMBL" id="EIC20759.1"/>
    </source>
</evidence>
<dbReference type="SMART" id="SM00387">
    <property type="entry name" value="HATPase_c"/>
    <property type="match status" value="1"/>
</dbReference>
<evidence type="ECO:0000256" key="9">
    <source>
        <dbReference type="ARBA" id="ARBA00064003"/>
    </source>
</evidence>
<keyword evidence="8" id="KW-0902">Two-component regulatory system</keyword>
<feature type="domain" description="PAS" evidence="13">
    <location>
        <begin position="34"/>
        <end position="98"/>
    </location>
</feature>
<dbReference type="SUPFAM" id="SSF55781">
    <property type="entry name" value="GAF domain-like"/>
    <property type="match status" value="1"/>
</dbReference>
<dbReference type="EC" id="2.7.13.3" evidence="2"/>
<evidence type="ECO:0000256" key="11">
    <source>
        <dbReference type="SAM" id="MobiDB-lite"/>
    </source>
</evidence>
<proteinExistence type="predicted"/>
<dbReference type="SMART" id="SM00091">
    <property type="entry name" value="PAS"/>
    <property type="match status" value="1"/>
</dbReference>
<evidence type="ECO:0000256" key="1">
    <source>
        <dbReference type="ARBA" id="ARBA00000085"/>
    </source>
</evidence>
<dbReference type="InterPro" id="IPR004358">
    <property type="entry name" value="Sig_transdc_His_kin-like_C"/>
</dbReference>
<dbReference type="InterPro" id="IPR035965">
    <property type="entry name" value="PAS-like_dom_sf"/>
</dbReference>
<keyword evidence="16" id="KW-1185">Reference proteome</keyword>
<feature type="domain" description="PAC" evidence="14">
    <location>
        <begin position="100"/>
        <end position="152"/>
    </location>
</feature>
<dbReference type="InterPro" id="IPR000700">
    <property type="entry name" value="PAS-assoc_C"/>
</dbReference>
<dbReference type="eggNOG" id="COG5002">
    <property type="taxonomic scope" value="Bacteria"/>
</dbReference>
<evidence type="ECO:0000256" key="4">
    <source>
        <dbReference type="ARBA" id="ARBA00022679"/>
    </source>
</evidence>
<evidence type="ECO:0000256" key="5">
    <source>
        <dbReference type="ARBA" id="ARBA00022741"/>
    </source>
</evidence>
<evidence type="ECO:0000256" key="3">
    <source>
        <dbReference type="ARBA" id="ARBA00022553"/>
    </source>
</evidence>
<evidence type="ECO:0000259" key="12">
    <source>
        <dbReference type="PROSITE" id="PS50109"/>
    </source>
</evidence>
<gene>
    <name evidence="15" type="ORF">Thi970DRAFT_04415</name>
</gene>
<dbReference type="GO" id="GO:0000155">
    <property type="term" value="F:phosphorelay sensor kinase activity"/>
    <property type="evidence" value="ECO:0007669"/>
    <property type="project" value="InterPro"/>
</dbReference>
<name>H8Z6P3_9GAMM</name>
<comment type="subunit">
    <text evidence="9">At low DSF concentrations, interacts with RpfF.</text>
</comment>
<keyword evidence="5" id="KW-0547">Nucleotide-binding</keyword>
<dbReference type="CDD" id="cd00082">
    <property type="entry name" value="HisKA"/>
    <property type="match status" value="1"/>
</dbReference>
<dbReference type="Gene3D" id="1.10.287.130">
    <property type="match status" value="1"/>
</dbReference>
<keyword evidence="3" id="KW-0597">Phosphoprotein</keyword>
<dbReference type="FunFam" id="1.10.287.130:FF:000002">
    <property type="entry name" value="Two-component osmosensing histidine kinase"/>
    <property type="match status" value="1"/>
</dbReference>
<comment type="catalytic activity">
    <reaction evidence="1">
        <text>ATP + protein L-histidine = ADP + protein N-phospho-L-histidine.</text>
        <dbReference type="EC" id="2.7.13.3"/>
    </reaction>
</comment>
<dbReference type="Proteomes" id="UP000002964">
    <property type="component" value="Unassembled WGS sequence"/>
</dbReference>
<evidence type="ECO:0000313" key="16">
    <source>
        <dbReference type="Proteomes" id="UP000002964"/>
    </source>
</evidence>
<dbReference type="PROSITE" id="PS50112">
    <property type="entry name" value="PAS"/>
    <property type="match status" value="1"/>
</dbReference>
<dbReference type="Pfam" id="PF08448">
    <property type="entry name" value="PAS_4"/>
    <property type="match status" value="1"/>
</dbReference>
<dbReference type="NCBIfam" id="TIGR00229">
    <property type="entry name" value="sensory_box"/>
    <property type="match status" value="1"/>
</dbReference>
<dbReference type="PROSITE" id="PS50109">
    <property type="entry name" value="HIS_KIN"/>
    <property type="match status" value="1"/>
</dbReference>
<feature type="region of interest" description="Disordered" evidence="11">
    <location>
        <begin position="1"/>
        <end position="28"/>
    </location>
</feature>
<dbReference type="InterPro" id="IPR013656">
    <property type="entry name" value="PAS_4"/>
</dbReference>
<evidence type="ECO:0000256" key="2">
    <source>
        <dbReference type="ARBA" id="ARBA00012438"/>
    </source>
</evidence>
<dbReference type="InterPro" id="IPR003594">
    <property type="entry name" value="HATPase_dom"/>
</dbReference>
<reference evidence="16" key="1">
    <citation type="submission" date="2011-06" db="EMBL/GenBank/DDBJ databases">
        <authorList>
            <consortium name="US DOE Joint Genome Institute (JGI-PGF)"/>
            <person name="Lucas S."/>
            <person name="Han J."/>
            <person name="Lapidus A."/>
            <person name="Cheng J.-F."/>
            <person name="Goodwin L."/>
            <person name="Pitluck S."/>
            <person name="Peters L."/>
            <person name="Land M.L."/>
            <person name="Hauser L."/>
            <person name="Vogl K."/>
            <person name="Liu Z."/>
            <person name="Overmann J."/>
            <person name="Frigaard N.-U."/>
            <person name="Bryant D.A."/>
            <person name="Woyke T.J."/>
        </authorList>
    </citation>
    <scope>NUCLEOTIDE SEQUENCE [LARGE SCALE GENOMIC DNA]</scope>
    <source>
        <strain evidence="16">970</strain>
    </source>
</reference>
<keyword evidence="4" id="KW-0808">Transferase</keyword>
<protein>
    <recommendedName>
        <fullName evidence="10">Sensory/regulatory protein RpfC</fullName>
        <ecNumber evidence="2">2.7.13.3</ecNumber>
    </recommendedName>
</protein>
<evidence type="ECO:0000256" key="7">
    <source>
        <dbReference type="ARBA" id="ARBA00022840"/>
    </source>
</evidence>
<dbReference type="InterPro" id="IPR003661">
    <property type="entry name" value="HisK_dim/P_dom"/>
</dbReference>
<evidence type="ECO:0000256" key="10">
    <source>
        <dbReference type="ARBA" id="ARBA00068150"/>
    </source>
</evidence>
<dbReference type="Pfam" id="PF13185">
    <property type="entry name" value="GAF_2"/>
    <property type="match status" value="1"/>
</dbReference>
<dbReference type="Gene3D" id="3.30.450.20">
    <property type="entry name" value="PAS domain"/>
    <property type="match status" value="1"/>
</dbReference>
<evidence type="ECO:0000259" key="14">
    <source>
        <dbReference type="PROSITE" id="PS50113"/>
    </source>
</evidence>
<dbReference type="InterPro" id="IPR018771">
    <property type="entry name" value="PocR_dom"/>
</dbReference>
<dbReference type="PROSITE" id="PS50113">
    <property type="entry name" value="PAC"/>
    <property type="match status" value="1"/>
</dbReference>
<dbReference type="HOGENOM" id="CLU_361601_0_0_6"/>
<evidence type="ECO:0000256" key="8">
    <source>
        <dbReference type="ARBA" id="ARBA00023012"/>
    </source>
</evidence>
<dbReference type="OrthoDB" id="5563233at2"/>
<dbReference type="SUPFAM" id="SSF55874">
    <property type="entry name" value="ATPase domain of HSP90 chaperone/DNA topoisomerase II/histidine kinase"/>
    <property type="match status" value="1"/>
</dbReference>
<dbReference type="Pfam" id="PF00512">
    <property type="entry name" value="HisKA"/>
    <property type="match status" value="1"/>
</dbReference>
<sequence length="785" mass="86298">MPRNPNEAKDHRLGQPGQTGGRISESEPSVGFHRHLLNNLSAPLALYQPDGTLIFINTAGAALLGGSPDDYVGRNLREIASENSGETLRRIRQAFDDNATQEYLDLVSLPGGDRWFQSTYQPVADEHGATFGVQILSEDITERKLAEKETVKLKNHLQSLWNIAKHTEATHKELCDLVLEEIQRMTGSQFAFFGFLNEDESDFAIHAWSKSAMPSCTVEDKPIHFPIHQAGLWAQAVVDRKPSIFNDLSLEHPRKKGLPQGHVPLSNLISVPILREGKVTALSAVSNKQGKYTQEDVEMVHAFTSGVLSLLDKKRAEEALQTIEWMLDKKPNPVRTLPRQRYGNLAELNNSRVILDAVGEDILYDIVNDYMLLLETSSAVYEKNGDHALGLFSSGWCKRMDHASRGLCDCQDNTQAMASGRWLCHESCWTNAAKVAIETGKPTDIACNGGIRLYTVPIRAGNDIVGAINFGYGSPPTDQDALEQLAKTYRVPIVELRTLAAQYQHRPQFILNEAKSRLATSARLIGEIVARSLAEKQLKHAKESAEAASRAKSEFLANMSHEIRTPLNGVMGMLQLLEDSGLDAESSEYANIALESSHSLLTVINDILDFSKVEAGKLDLTLAPFGIDSLLKALVLTFTTQTRSKGIALDYRIAADVPNEVVGDMARLRQVLFNLVGNAVKFTDQGGVRIEVRVLEKSIPHRLRLGFRVTDTGIGIPEEQINDLFEPFAQADGSLTRKFQGTGLGLSIVKRLVKLMDGAVGIESAPGRGTAVQFDILVGLADAEL</sequence>
<evidence type="ECO:0000256" key="6">
    <source>
        <dbReference type="ARBA" id="ARBA00022777"/>
    </source>
</evidence>
<dbReference type="InterPro" id="IPR036097">
    <property type="entry name" value="HisK_dim/P_sf"/>
</dbReference>
<dbReference type="Gene3D" id="3.30.565.10">
    <property type="entry name" value="Histidine kinase-like ATPase, C-terminal domain"/>
    <property type="match status" value="1"/>
</dbReference>
<dbReference type="InterPro" id="IPR003018">
    <property type="entry name" value="GAF"/>
</dbReference>
<dbReference type="SUPFAM" id="SSF55785">
    <property type="entry name" value="PYP-like sensor domain (PAS domain)"/>
    <property type="match status" value="1"/>
</dbReference>
<organism evidence="15 16">
    <name type="scientific">Thiorhodovibrio frisius</name>
    <dbReference type="NCBI Taxonomy" id="631362"/>
    <lineage>
        <taxon>Bacteria</taxon>
        <taxon>Pseudomonadati</taxon>
        <taxon>Pseudomonadota</taxon>
        <taxon>Gammaproteobacteria</taxon>
        <taxon>Chromatiales</taxon>
        <taxon>Chromatiaceae</taxon>
        <taxon>Thiorhodovibrio</taxon>
    </lineage>
</organism>
<dbReference type="Pfam" id="PF10114">
    <property type="entry name" value="PocR"/>
    <property type="match status" value="1"/>
</dbReference>
<dbReference type="CDD" id="cd00130">
    <property type="entry name" value="PAS"/>
    <property type="match status" value="1"/>
</dbReference>